<dbReference type="PANTHER" id="PTHR22943">
    <property type="entry name" value="7-TRANSMEMBRANE DOMAIN RECEPTOR C.ELEGANS"/>
    <property type="match status" value="1"/>
</dbReference>
<dbReference type="PANTHER" id="PTHR22943:SF106">
    <property type="entry name" value="SEVEN TM RECEPTOR"/>
    <property type="match status" value="1"/>
</dbReference>
<reference evidence="2" key="2">
    <citation type="submission" date="2022-06" db="UniProtKB">
        <authorList>
            <consortium name="EnsemblMetazoa"/>
        </authorList>
    </citation>
    <scope>IDENTIFICATION</scope>
    <source>
        <strain evidence="2">DF5081</strain>
    </source>
</reference>
<dbReference type="Pfam" id="PF10326">
    <property type="entry name" value="7TM_GPCR_Str"/>
    <property type="match status" value="1"/>
</dbReference>
<feature type="transmembrane region" description="Helical" evidence="1">
    <location>
        <begin position="12"/>
        <end position="33"/>
    </location>
</feature>
<keyword evidence="1" id="KW-0812">Transmembrane</keyword>
<sequence length="167" mass="19314">MNPSTFDTIKTTVQVTSVVLSWAINLFLIYLIVKKSNKKMGNYRHLMVFFCFCSICFSTMDVIIRPIIHSHKSAFFMMMDLRNRAIPVHVANAMVCVMAGCFGVIIYGIAIHFIFRYFALERHGRVKYFDKHLLLFWLTIPLLGGVIWTLVTLLLFPMSSTSSEYLR</sequence>
<dbReference type="SUPFAM" id="SSF81321">
    <property type="entry name" value="Family A G protein-coupled receptor-like"/>
    <property type="match status" value="1"/>
</dbReference>
<feature type="transmembrane region" description="Helical" evidence="1">
    <location>
        <begin position="135"/>
        <end position="156"/>
    </location>
</feature>
<dbReference type="AlphaFoldDB" id="A0A8R1DHT7"/>
<name>A0A8R1DHT7_CAEJA</name>
<dbReference type="InterPro" id="IPR019428">
    <property type="entry name" value="7TM_GPCR_serpentine_rcpt_Str"/>
</dbReference>
<evidence type="ECO:0008006" key="4">
    <source>
        <dbReference type="Google" id="ProtNLM"/>
    </source>
</evidence>
<protein>
    <recommendedName>
        <fullName evidence="4">G-protein coupled receptors family 1 profile domain-containing protein</fullName>
    </recommendedName>
</protein>
<dbReference type="EnsemblMetazoa" id="CJA03193.1">
    <property type="protein sequence ID" value="CJA03193.1"/>
    <property type="gene ID" value="WBGene00122397"/>
</dbReference>
<feature type="transmembrane region" description="Helical" evidence="1">
    <location>
        <begin position="45"/>
        <end position="68"/>
    </location>
</feature>
<reference evidence="3" key="1">
    <citation type="submission" date="2010-08" db="EMBL/GenBank/DDBJ databases">
        <authorList>
            <consortium name="Caenorhabditis japonica Sequencing Consortium"/>
            <person name="Wilson R.K."/>
        </authorList>
    </citation>
    <scope>NUCLEOTIDE SEQUENCE [LARGE SCALE GENOMIC DNA]</scope>
    <source>
        <strain evidence="3">DF5081</strain>
    </source>
</reference>
<keyword evidence="1" id="KW-0472">Membrane</keyword>
<dbReference type="GO" id="GO:0005886">
    <property type="term" value="C:plasma membrane"/>
    <property type="evidence" value="ECO:0007669"/>
    <property type="project" value="TreeGrafter"/>
</dbReference>
<evidence type="ECO:0000313" key="2">
    <source>
        <dbReference type="EnsemblMetazoa" id="CJA03193.1"/>
    </source>
</evidence>
<accession>A0A8R1DHT7</accession>
<dbReference type="GO" id="GO:0038022">
    <property type="term" value="F:G protein-coupled olfactory receptor activity"/>
    <property type="evidence" value="ECO:0007669"/>
    <property type="project" value="TreeGrafter"/>
</dbReference>
<dbReference type="GO" id="GO:0042048">
    <property type="term" value="P:olfactory behavior"/>
    <property type="evidence" value="ECO:0007669"/>
    <property type="project" value="TreeGrafter"/>
</dbReference>
<evidence type="ECO:0000313" key="3">
    <source>
        <dbReference type="Proteomes" id="UP000005237"/>
    </source>
</evidence>
<organism evidence="2 3">
    <name type="scientific">Caenorhabditis japonica</name>
    <dbReference type="NCBI Taxonomy" id="281687"/>
    <lineage>
        <taxon>Eukaryota</taxon>
        <taxon>Metazoa</taxon>
        <taxon>Ecdysozoa</taxon>
        <taxon>Nematoda</taxon>
        <taxon>Chromadorea</taxon>
        <taxon>Rhabditida</taxon>
        <taxon>Rhabditina</taxon>
        <taxon>Rhabditomorpha</taxon>
        <taxon>Rhabditoidea</taxon>
        <taxon>Rhabditidae</taxon>
        <taxon>Peloderinae</taxon>
        <taxon>Caenorhabditis</taxon>
    </lineage>
</organism>
<feature type="transmembrane region" description="Helical" evidence="1">
    <location>
        <begin position="88"/>
        <end position="115"/>
    </location>
</feature>
<proteinExistence type="predicted"/>
<keyword evidence="3" id="KW-1185">Reference proteome</keyword>
<dbReference type="Proteomes" id="UP000005237">
    <property type="component" value="Unassembled WGS sequence"/>
</dbReference>
<keyword evidence="1" id="KW-1133">Transmembrane helix</keyword>
<evidence type="ECO:0000256" key="1">
    <source>
        <dbReference type="SAM" id="Phobius"/>
    </source>
</evidence>
<dbReference type="OMA" id="THVCLER"/>